<name>A0A395JED6_9GAMM</name>
<evidence type="ECO:0000313" key="3">
    <source>
        <dbReference type="Proteomes" id="UP000253083"/>
    </source>
</evidence>
<dbReference type="Proteomes" id="UP000253083">
    <property type="component" value="Unassembled WGS sequence"/>
</dbReference>
<keyword evidence="1" id="KW-0812">Transmembrane</keyword>
<keyword evidence="1" id="KW-0472">Membrane</keyword>
<protein>
    <submittedName>
        <fullName evidence="2">Uncharacterized protein</fullName>
    </submittedName>
</protein>
<feature type="transmembrane region" description="Helical" evidence="1">
    <location>
        <begin position="16"/>
        <end position="37"/>
    </location>
</feature>
<gene>
    <name evidence="2" type="ORF">DFR28_1128</name>
</gene>
<sequence>MRQEPESVAIVKDTRLWVGLSIVSSVLLALLFLTYILSGEFKVILFAPLFLFPYMSYRYAHSEPTEYAKADLDGFEYFSRDKEFVKIPWPKIQNISYSKFEAPSVKVELNYFETRPPYYGEISGYRNKQTNLFIQIDSKAKKVVDKIISLREKATTNEN</sequence>
<keyword evidence="1" id="KW-1133">Transmembrane helix</keyword>
<proteinExistence type="predicted"/>
<dbReference type="RefSeq" id="WP_113956020.1">
    <property type="nucleotide sequence ID" value="NZ_QNRT01000012.1"/>
</dbReference>
<reference evidence="2 3" key="1">
    <citation type="submission" date="2018-06" db="EMBL/GenBank/DDBJ databases">
        <title>Genomic Encyclopedia of Type Strains, Phase IV (KMG-IV): sequencing the most valuable type-strain genomes for metagenomic binning, comparative biology and taxonomic classification.</title>
        <authorList>
            <person name="Goeker M."/>
        </authorList>
    </citation>
    <scope>NUCLEOTIDE SEQUENCE [LARGE SCALE GENOMIC DNA]</scope>
    <source>
        <strain evidence="2 3">DSM 24032</strain>
    </source>
</reference>
<dbReference type="EMBL" id="QNRT01000012">
    <property type="protein sequence ID" value="RBP47024.1"/>
    <property type="molecule type" value="Genomic_DNA"/>
</dbReference>
<accession>A0A395JED6</accession>
<dbReference type="InParanoid" id="A0A395JED6"/>
<comment type="caution">
    <text evidence="2">The sequence shown here is derived from an EMBL/GenBank/DDBJ whole genome shotgun (WGS) entry which is preliminary data.</text>
</comment>
<organism evidence="2 3">
    <name type="scientific">Arenicella xantha</name>
    <dbReference type="NCBI Taxonomy" id="644221"/>
    <lineage>
        <taxon>Bacteria</taxon>
        <taxon>Pseudomonadati</taxon>
        <taxon>Pseudomonadota</taxon>
        <taxon>Gammaproteobacteria</taxon>
        <taxon>Arenicellales</taxon>
        <taxon>Arenicellaceae</taxon>
        <taxon>Arenicella</taxon>
    </lineage>
</organism>
<evidence type="ECO:0000313" key="2">
    <source>
        <dbReference type="EMBL" id="RBP47024.1"/>
    </source>
</evidence>
<evidence type="ECO:0000256" key="1">
    <source>
        <dbReference type="SAM" id="Phobius"/>
    </source>
</evidence>
<dbReference type="AlphaFoldDB" id="A0A395JED6"/>
<keyword evidence="3" id="KW-1185">Reference proteome</keyword>